<dbReference type="PROSITE" id="PS52016">
    <property type="entry name" value="TONB_DEPENDENT_REC_3"/>
    <property type="match status" value="1"/>
</dbReference>
<accession>A0ABT8F5P6</accession>
<sequence>MSTIILLGILAQSSFAQSEQSADFMEMSLEELMNIDVTTATKTSGKIDQVPAIIEVITYEQILSRGYLTLSQVLNDISDNHQDRANWGIGEPVSQNVGFGFRFDTGQNMLYLFNGQRINAFLPGNRFGGEEYLLENIDRIEIIRGPGSSLYGTGAFTAVVNIITKKVANSNEERFQIGTEYTPTAKGFRNTASVLTQVGNKGSLSGAFQQLTQEGQTLNVKNSLFGNAELMDGINQASSGQIMYSTKSFNLHSSFTNQSRNAFTGFNAINPTSMEELELFTYAYSVGSDYTSAIGNKSSIKVSAGWHQDNWTEVPLIPLFKLNDNGTALLQDEFGNSVLDTVTLYRGGEYIETSFFIDGQSADTRSLDAEIQYTLNYTGQNNIVIGGYIGDDRILKASRPSELNLSPLEFVPFRNINDQANNWISDINSSRQTIALFGQADYSIFENLNVSVGARWDNYSGKGALSNQEYSEFNPRTSVVYSSGLLGVFKALYGQATRIPNGFETLSSVGILGNPTNKPERISTFQFQWIKNVSNDLRFEIGAFRSEISNRLETNAEISDELKAQGFIGQFVNVGEGLVQSNNGIDGKVVARLNKSTAMINFTQYFGSNDGFGNKIAYIPNTMINGDINVPLGLVNINFGFNYRGEFTKSSQDNRPPVSSYLIGRLNVVYKPKSVPLQINLGAQNLFNTDYRYPASSIDFIDHFPARGIDFLIGLKYKIG</sequence>
<keyword evidence="2 10" id="KW-0813">Transport</keyword>
<dbReference type="RefSeq" id="WP_320004083.1">
    <property type="nucleotide sequence ID" value="NZ_JAUHJS010000004.1"/>
</dbReference>
<evidence type="ECO:0000256" key="8">
    <source>
        <dbReference type="ARBA" id="ARBA00023170"/>
    </source>
</evidence>
<dbReference type="InterPro" id="IPR012910">
    <property type="entry name" value="Plug_dom"/>
</dbReference>
<keyword evidence="6 11" id="KW-0798">TonB box</keyword>
<comment type="caution">
    <text evidence="14">The sequence shown here is derived from an EMBL/GenBank/DDBJ whole genome shotgun (WGS) entry which is preliminary data.</text>
</comment>
<keyword evidence="7 10" id="KW-0472">Membrane</keyword>
<feature type="domain" description="TonB-dependent receptor-like beta-barrel" evidence="12">
    <location>
        <begin position="290"/>
        <end position="686"/>
    </location>
</feature>
<keyword evidence="3 10" id="KW-1134">Transmembrane beta strand</keyword>
<keyword evidence="5" id="KW-0732">Signal</keyword>
<dbReference type="Pfam" id="PF00593">
    <property type="entry name" value="TonB_dep_Rec_b-barrel"/>
    <property type="match status" value="1"/>
</dbReference>
<dbReference type="InterPro" id="IPR037066">
    <property type="entry name" value="Plug_dom_sf"/>
</dbReference>
<organism evidence="14 15">
    <name type="scientific">Shiella aurantiaca</name>
    <dbReference type="NCBI Taxonomy" id="3058365"/>
    <lineage>
        <taxon>Bacteria</taxon>
        <taxon>Pseudomonadati</taxon>
        <taxon>Bacteroidota</taxon>
        <taxon>Cytophagia</taxon>
        <taxon>Cytophagales</taxon>
        <taxon>Shiellaceae</taxon>
        <taxon>Shiella</taxon>
    </lineage>
</organism>
<evidence type="ECO:0000313" key="14">
    <source>
        <dbReference type="EMBL" id="MDN4165551.1"/>
    </source>
</evidence>
<keyword evidence="4 10" id="KW-0812">Transmembrane</keyword>
<keyword evidence="15" id="KW-1185">Reference proteome</keyword>
<dbReference type="Pfam" id="PF07715">
    <property type="entry name" value="Plug"/>
    <property type="match status" value="1"/>
</dbReference>
<dbReference type="InterPro" id="IPR000531">
    <property type="entry name" value="Beta-barrel_TonB"/>
</dbReference>
<comment type="similarity">
    <text evidence="10 11">Belongs to the TonB-dependent receptor family.</text>
</comment>
<evidence type="ECO:0000256" key="11">
    <source>
        <dbReference type="RuleBase" id="RU003357"/>
    </source>
</evidence>
<gene>
    <name evidence="14" type="ORF">QWY31_08565</name>
</gene>
<evidence type="ECO:0000256" key="3">
    <source>
        <dbReference type="ARBA" id="ARBA00022452"/>
    </source>
</evidence>
<evidence type="ECO:0000256" key="4">
    <source>
        <dbReference type="ARBA" id="ARBA00022692"/>
    </source>
</evidence>
<dbReference type="InterPro" id="IPR036942">
    <property type="entry name" value="Beta-barrel_TonB_sf"/>
</dbReference>
<evidence type="ECO:0000256" key="2">
    <source>
        <dbReference type="ARBA" id="ARBA00022448"/>
    </source>
</evidence>
<evidence type="ECO:0000256" key="9">
    <source>
        <dbReference type="ARBA" id="ARBA00023237"/>
    </source>
</evidence>
<dbReference type="EMBL" id="JAUHJS010000004">
    <property type="protein sequence ID" value="MDN4165551.1"/>
    <property type="molecule type" value="Genomic_DNA"/>
</dbReference>
<name>A0ABT8F5P6_9BACT</name>
<evidence type="ECO:0000259" key="12">
    <source>
        <dbReference type="Pfam" id="PF00593"/>
    </source>
</evidence>
<dbReference type="Proteomes" id="UP001168552">
    <property type="component" value="Unassembled WGS sequence"/>
</dbReference>
<dbReference type="PANTHER" id="PTHR30069">
    <property type="entry name" value="TONB-DEPENDENT OUTER MEMBRANE RECEPTOR"/>
    <property type="match status" value="1"/>
</dbReference>
<dbReference type="InterPro" id="IPR039426">
    <property type="entry name" value="TonB-dep_rcpt-like"/>
</dbReference>
<dbReference type="SUPFAM" id="SSF56935">
    <property type="entry name" value="Porins"/>
    <property type="match status" value="1"/>
</dbReference>
<comment type="subcellular location">
    <subcellularLocation>
        <location evidence="1 10">Cell outer membrane</location>
        <topology evidence="1 10">Multi-pass membrane protein</topology>
    </subcellularLocation>
</comment>
<dbReference type="Gene3D" id="2.170.130.10">
    <property type="entry name" value="TonB-dependent receptor, plug domain"/>
    <property type="match status" value="1"/>
</dbReference>
<evidence type="ECO:0000256" key="6">
    <source>
        <dbReference type="ARBA" id="ARBA00023077"/>
    </source>
</evidence>
<feature type="domain" description="TonB-dependent receptor plug" evidence="13">
    <location>
        <begin position="48"/>
        <end position="158"/>
    </location>
</feature>
<reference evidence="14" key="1">
    <citation type="submission" date="2023-06" db="EMBL/GenBank/DDBJ databases">
        <title>Cytophagales bacterium Strain LB-30, isolated from soil.</title>
        <authorList>
            <person name="Liu B."/>
        </authorList>
    </citation>
    <scope>NUCLEOTIDE SEQUENCE</scope>
    <source>
        <strain evidence="14">LB-30</strain>
    </source>
</reference>
<keyword evidence="8 14" id="KW-0675">Receptor</keyword>
<protein>
    <submittedName>
        <fullName evidence="14">TonB-dependent receptor</fullName>
    </submittedName>
</protein>
<evidence type="ECO:0000256" key="1">
    <source>
        <dbReference type="ARBA" id="ARBA00004571"/>
    </source>
</evidence>
<dbReference type="PANTHER" id="PTHR30069:SF29">
    <property type="entry name" value="HEMOGLOBIN AND HEMOGLOBIN-HAPTOGLOBIN-BINDING PROTEIN 1-RELATED"/>
    <property type="match status" value="1"/>
</dbReference>
<evidence type="ECO:0000256" key="10">
    <source>
        <dbReference type="PROSITE-ProRule" id="PRU01360"/>
    </source>
</evidence>
<dbReference type="Gene3D" id="2.40.170.20">
    <property type="entry name" value="TonB-dependent receptor, beta-barrel domain"/>
    <property type="match status" value="1"/>
</dbReference>
<evidence type="ECO:0000256" key="7">
    <source>
        <dbReference type="ARBA" id="ARBA00023136"/>
    </source>
</evidence>
<keyword evidence="9 10" id="KW-0998">Cell outer membrane</keyword>
<proteinExistence type="inferred from homology"/>
<evidence type="ECO:0000259" key="13">
    <source>
        <dbReference type="Pfam" id="PF07715"/>
    </source>
</evidence>
<evidence type="ECO:0000313" key="15">
    <source>
        <dbReference type="Proteomes" id="UP001168552"/>
    </source>
</evidence>
<evidence type="ECO:0000256" key="5">
    <source>
        <dbReference type="ARBA" id="ARBA00022729"/>
    </source>
</evidence>